<accession>A0ABD5X315</accession>
<feature type="transmembrane region" description="Helical" evidence="1">
    <location>
        <begin position="214"/>
        <end position="238"/>
    </location>
</feature>
<evidence type="ECO:0000313" key="4">
    <source>
        <dbReference type="Proteomes" id="UP001596414"/>
    </source>
</evidence>
<evidence type="ECO:0000256" key="1">
    <source>
        <dbReference type="SAM" id="Phobius"/>
    </source>
</evidence>
<keyword evidence="1" id="KW-0472">Membrane</keyword>
<feature type="transmembrane region" description="Helical" evidence="1">
    <location>
        <begin position="57"/>
        <end position="85"/>
    </location>
</feature>
<feature type="transmembrane region" description="Helical" evidence="1">
    <location>
        <begin position="20"/>
        <end position="37"/>
    </location>
</feature>
<protein>
    <submittedName>
        <fullName evidence="3">DUF418 domain-containing protein</fullName>
    </submittedName>
</protein>
<dbReference type="Pfam" id="PF04235">
    <property type="entry name" value="DUF418"/>
    <property type="match status" value="1"/>
</dbReference>
<evidence type="ECO:0000313" key="3">
    <source>
        <dbReference type="EMBL" id="MFC7125506.1"/>
    </source>
</evidence>
<feature type="transmembrane region" description="Helical" evidence="1">
    <location>
        <begin position="355"/>
        <end position="377"/>
    </location>
</feature>
<dbReference type="InterPro" id="IPR052529">
    <property type="entry name" value="Bact_Transport_Assoc"/>
</dbReference>
<sequence length="402" mass="44871">MSSENGPTPPSERIVALDALRGFALLGILVINIRLFSMPEIVLSNPTVYSDFTGSNYWAWFVGHVFAEQKFITLFTILFGGGVLLFTENAKKKESSALTLFFKRSGWLIIFGLAHAYLLWYGDILVAYGVTALLVVYLRDHSAQSLCGLGVILLAIPSLMEILIGLSAQTSELASSFEPAQSALQAEIETYQSGWFAQMDHRLSTSITRQTESFIAYTFWRVAGAMVLGMALFKWGILTNKRSSQFYRRLLVGGGSIGLGLTLAGVAFIEMNDWGVSAIIFWQQFNYWGSFFLAGGYIALIMLFCRRWPSGLVTRGLAAVGRTAFSNYILQTVIATTIFYGHGLGLFGQVTRAEALGVVVCIWLVQLPLSVLWLRYFRFGPMEWLWRLLTYETIPPVRRQSD</sequence>
<dbReference type="PANTHER" id="PTHR30590:SF2">
    <property type="entry name" value="INNER MEMBRANE PROTEIN"/>
    <property type="match status" value="1"/>
</dbReference>
<proteinExistence type="predicted"/>
<dbReference type="AlphaFoldDB" id="A0ABD5X315"/>
<feature type="transmembrane region" description="Helical" evidence="1">
    <location>
        <begin position="145"/>
        <end position="168"/>
    </location>
</feature>
<dbReference type="RefSeq" id="WP_267636504.1">
    <property type="nucleotide sequence ID" value="NZ_JAODIY010000004.1"/>
</dbReference>
<comment type="caution">
    <text evidence="3">The sequence shown here is derived from an EMBL/GenBank/DDBJ whole genome shotgun (WGS) entry which is preliminary data.</text>
</comment>
<dbReference type="InterPro" id="IPR007349">
    <property type="entry name" value="DUF418"/>
</dbReference>
<feature type="transmembrane region" description="Helical" evidence="1">
    <location>
        <begin position="250"/>
        <end position="269"/>
    </location>
</feature>
<dbReference type="EMBL" id="JBHSZQ010000004">
    <property type="protein sequence ID" value="MFC7125506.1"/>
    <property type="molecule type" value="Genomic_DNA"/>
</dbReference>
<name>A0ABD5X315_9EURY</name>
<evidence type="ECO:0000259" key="2">
    <source>
        <dbReference type="Pfam" id="PF04235"/>
    </source>
</evidence>
<reference evidence="3 4" key="1">
    <citation type="journal article" date="2014" name="Int. J. Syst. Evol. Microbiol.">
        <title>Complete genome sequence of Corynebacterium casei LMG S-19264T (=DSM 44701T), isolated from a smear-ripened cheese.</title>
        <authorList>
            <consortium name="US DOE Joint Genome Institute (JGI-PGF)"/>
            <person name="Walter F."/>
            <person name="Albersmeier A."/>
            <person name="Kalinowski J."/>
            <person name="Ruckert C."/>
        </authorList>
    </citation>
    <scope>NUCLEOTIDE SEQUENCE [LARGE SCALE GENOMIC DNA]</scope>
    <source>
        <strain evidence="3 4">CGMCC 4.7215</strain>
    </source>
</reference>
<feature type="transmembrane region" description="Helical" evidence="1">
    <location>
        <begin position="325"/>
        <end position="343"/>
    </location>
</feature>
<keyword evidence="1" id="KW-0812">Transmembrane</keyword>
<dbReference type="PANTHER" id="PTHR30590">
    <property type="entry name" value="INNER MEMBRANE PROTEIN"/>
    <property type="match status" value="1"/>
</dbReference>
<feature type="domain" description="DUF418" evidence="2">
    <location>
        <begin position="232"/>
        <end position="391"/>
    </location>
</feature>
<keyword evidence="1" id="KW-1133">Transmembrane helix</keyword>
<dbReference type="Proteomes" id="UP001596414">
    <property type="component" value="Unassembled WGS sequence"/>
</dbReference>
<organism evidence="3 4">
    <name type="scientific">Halovenus rubra</name>
    <dbReference type="NCBI Taxonomy" id="869890"/>
    <lineage>
        <taxon>Archaea</taxon>
        <taxon>Methanobacteriati</taxon>
        <taxon>Methanobacteriota</taxon>
        <taxon>Stenosarchaea group</taxon>
        <taxon>Halobacteria</taxon>
        <taxon>Halobacteriales</taxon>
        <taxon>Haloarculaceae</taxon>
        <taxon>Halovenus</taxon>
    </lineage>
</organism>
<feature type="transmembrane region" description="Helical" evidence="1">
    <location>
        <begin position="285"/>
        <end position="305"/>
    </location>
</feature>
<gene>
    <name evidence="3" type="ORF">ACFQJ7_05555</name>
</gene>
<feature type="transmembrane region" description="Helical" evidence="1">
    <location>
        <begin position="120"/>
        <end position="138"/>
    </location>
</feature>